<accession>A0A844WBG7</accession>
<reference evidence="6 7" key="1">
    <citation type="submission" date="2019-11" db="EMBL/GenBank/DDBJ databases">
        <title>Pseudooceanicola pacifica sp. nov., isolated from deep-sea sediment of the Pacific Ocean.</title>
        <authorList>
            <person name="Lyu L."/>
        </authorList>
    </citation>
    <scope>NUCLEOTIDE SEQUENCE [LARGE SCALE GENOMIC DNA]</scope>
    <source>
        <strain evidence="6 7">216_PA32_1</strain>
    </source>
</reference>
<proteinExistence type="predicted"/>
<keyword evidence="3" id="KW-0804">Transcription</keyword>
<dbReference type="EMBL" id="WNXQ01000002">
    <property type="protein sequence ID" value="MWB77292.1"/>
    <property type="molecule type" value="Genomic_DNA"/>
</dbReference>
<feature type="domain" description="HTH tetR-type" evidence="5">
    <location>
        <begin position="10"/>
        <end position="70"/>
    </location>
</feature>
<evidence type="ECO:0000256" key="2">
    <source>
        <dbReference type="ARBA" id="ARBA00023125"/>
    </source>
</evidence>
<dbReference type="RefSeq" id="WP_160381555.1">
    <property type="nucleotide sequence ID" value="NZ_WNXQ01000002.1"/>
</dbReference>
<dbReference type="GO" id="GO:0000976">
    <property type="term" value="F:transcription cis-regulatory region binding"/>
    <property type="evidence" value="ECO:0007669"/>
    <property type="project" value="TreeGrafter"/>
</dbReference>
<comment type="caution">
    <text evidence="6">The sequence shown here is derived from an EMBL/GenBank/DDBJ whole genome shotgun (WGS) entry which is preliminary data.</text>
</comment>
<name>A0A844WBG7_9RHOB</name>
<evidence type="ECO:0000259" key="5">
    <source>
        <dbReference type="PROSITE" id="PS50977"/>
    </source>
</evidence>
<dbReference type="PRINTS" id="PR00455">
    <property type="entry name" value="HTHTETR"/>
</dbReference>
<feature type="DNA-binding region" description="H-T-H motif" evidence="4">
    <location>
        <begin position="33"/>
        <end position="52"/>
    </location>
</feature>
<dbReference type="InterPro" id="IPR050109">
    <property type="entry name" value="HTH-type_TetR-like_transc_reg"/>
</dbReference>
<keyword evidence="1" id="KW-0805">Transcription regulation</keyword>
<sequence length="195" mass="21495">MARTSGSHAAKTAPRIRAAAIRLFARHGYAAVSMRQIAGEVGVQVGALYNHTADKQSLLLELMEGHLTDLLAACDRADSPDGPVAALEAFVRFHIRYHAERPDEVFIAYMELRNLTPENFARVQTLRRRYEDRLESILRAGIAAGAFRLADARIGTLAIIGMLTGINTWFRAKGRLSLADIEAIYCDMIRQSVGA</sequence>
<dbReference type="GO" id="GO:0003700">
    <property type="term" value="F:DNA-binding transcription factor activity"/>
    <property type="evidence" value="ECO:0007669"/>
    <property type="project" value="TreeGrafter"/>
</dbReference>
<dbReference type="PANTHER" id="PTHR30055:SF234">
    <property type="entry name" value="HTH-TYPE TRANSCRIPTIONAL REGULATOR BETI"/>
    <property type="match status" value="1"/>
</dbReference>
<evidence type="ECO:0000313" key="6">
    <source>
        <dbReference type="EMBL" id="MWB77292.1"/>
    </source>
</evidence>
<evidence type="ECO:0000313" key="7">
    <source>
        <dbReference type="Proteomes" id="UP000443843"/>
    </source>
</evidence>
<dbReference type="Pfam" id="PF00440">
    <property type="entry name" value="TetR_N"/>
    <property type="match status" value="1"/>
</dbReference>
<evidence type="ECO:0000256" key="3">
    <source>
        <dbReference type="ARBA" id="ARBA00023163"/>
    </source>
</evidence>
<keyword evidence="7" id="KW-1185">Reference proteome</keyword>
<dbReference type="Gene3D" id="1.10.357.10">
    <property type="entry name" value="Tetracycline Repressor, domain 2"/>
    <property type="match status" value="1"/>
</dbReference>
<dbReference type="SUPFAM" id="SSF48498">
    <property type="entry name" value="Tetracyclin repressor-like, C-terminal domain"/>
    <property type="match status" value="1"/>
</dbReference>
<dbReference type="SUPFAM" id="SSF46689">
    <property type="entry name" value="Homeodomain-like"/>
    <property type="match status" value="1"/>
</dbReference>
<protein>
    <submittedName>
        <fullName evidence="6">TetR family transcriptional regulator</fullName>
    </submittedName>
</protein>
<evidence type="ECO:0000256" key="4">
    <source>
        <dbReference type="PROSITE-ProRule" id="PRU00335"/>
    </source>
</evidence>
<dbReference type="InterPro" id="IPR041490">
    <property type="entry name" value="KstR2_TetR_C"/>
</dbReference>
<dbReference type="Proteomes" id="UP000443843">
    <property type="component" value="Unassembled WGS sequence"/>
</dbReference>
<dbReference type="PANTHER" id="PTHR30055">
    <property type="entry name" value="HTH-TYPE TRANSCRIPTIONAL REGULATOR RUTR"/>
    <property type="match status" value="1"/>
</dbReference>
<dbReference type="AlphaFoldDB" id="A0A844WBG7"/>
<dbReference type="PROSITE" id="PS50977">
    <property type="entry name" value="HTH_TETR_2"/>
    <property type="match status" value="1"/>
</dbReference>
<gene>
    <name evidence="6" type="ORF">GLS40_04580</name>
</gene>
<keyword evidence="2 4" id="KW-0238">DNA-binding</keyword>
<evidence type="ECO:0000256" key="1">
    <source>
        <dbReference type="ARBA" id="ARBA00023015"/>
    </source>
</evidence>
<dbReference type="InterPro" id="IPR036271">
    <property type="entry name" value="Tet_transcr_reg_TetR-rel_C_sf"/>
</dbReference>
<dbReference type="InterPro" id="IPR009057">
    <property type="entry name" value="Homeodomain-like_sf"/>
</dbReference>
<organism evidence="6 7">
    <name type="scientific">Pseudooceanicola pacificus</name>
    <dbReference type="NCBI Taxonomy" id="2676438"/>
    <lineage>
        <taxon>Bacteria</taxon>
        <taxon>Pseudomonadati</taxon>
        <taxon>Pseudomonadota</taxon>
        <taxon>Alphaproteobacteria</taxon>
        <taxon>Rhodobacterales</taxon>
        <taxon>Paracoccaceae</taxon>
        <taxon>Pseudooceanicola</taxon>
    </lineage>
</organism>
<dbReference type="Pfam" id="PF17932">
    <property type="entry name" value="TetR_C_24"/>
    <property type="match status" value="1"/>
</dbReference>
<dbReference type="InterPro" id="IPR001647">
    <property type="entry name" value="HTH_TetR"/>
</dbReference>